<organism evidence="1 2">
    <name type="scientific">Paraglaciecola arctica BSs20135</name>
    <dbReference type="NCBI Taxonomy" id="493475"/>
    <lineage>
        <taxon>Bacteria</taxon>
        <taxon>Pseudomonadati</taxon>
        <taxon>Pseudomonadota</taxon>
        <taxon>Gammaproteobacteria</taxon>
        <taxon>Alteromonadales</taxon>
        <taxon>Alteromonadaceae</taxon>
        <taxon>Paraglaciecola</taxon>
    </lineage>
</organism>
<evidence type="ECO:0000313" key="2">
    <source>
        <dbReference type="Proteomes" id="UP000006327"/>
    </source>
</evidence>
<keyword evidence="2" id="KW-1185">Reference proteome</keyword>
<reference evidence="1 2" key="1">
    <citation type="journal article" date="2017" name="Antonie Van Leeuwenhoek">
        <title>Rhizobium rhizosphaerae sp. nov., a novel species isolated from rice rhizosphere.</title>
        <authorList>
            <person name="Zhao J.J."/>
            <person name="Zhang J."/>
            <person name="Zhang R.J."/>
            <person name="Zhang C.W."/>
            <person name="Yin H.Q."/>
            <person name="Zhang X.X."/>
        </authorList>
    </citation>
    <scope>NUCLEOTIDE SEQUENCE [LARGE SCALE GENOMIC DNA]</scope>
    <source>
        <strain evidence="1 2">BSs20135</strain>
    </source>
</reference>
<dbReference type="EMBL" id="BAEO01000037">
    <property type="protein sequence ID" value="GAC19711.1"/>
    <property type="molecule type" value="Genomic_DNA"/>
</dbReference>
<accession>K6Y6X4</accession>
<dbReference type="Proteomes" id="UP000006327">
    <property type="component" value="Unassembled WGS sequence"/>
</dbReference>
<sequence length="57" mass="6319">MGKASFDGGSCQRCCILCIRICLDFQLIVGVIFGSNSFAFSYSRYKKSDSSLKKLPE</sequence>
<comment type="caution">
    <text evidence="1">The sequence shown here is derived from an EMBL/GenBank/DDBJ whole genome shotgun (WGS) entry which is preliminary data.</text>
</comment>
<gene>
    <name evidence="1" type="ORF">GARC_2746</name>
</gene>
<dbReference type="AlphaFoldDB" id="K6Y6X4"/>
<protein>
    <submittedName>
        <fullName evidence="1">Uncharacterized protein</fullName>
    </submittedName>
</protein>
<name>K6Y6X4_9ALTE</name>
<proteinExistence type="predicted"/>
<evidence type="ECO:0000313" key="1">
    <source>
        <dbReference type="EMBL" id="GAC19711.1"/>
    </source>
</evidence>